<reference evidence="1 2" key="1">
    <citation type="submission" date="2020-08" db="EMBL/GenBank/DDBJ databases">
        <title>Sequencing the genomes of 1000 actinobacteria strains.</title>
        <authorList>
            <person name="Klenk H.-P."/>
        </authorList>
    </citation>
    <scope>NUCLEOTIDE SEQUENCE [LARGE SCALE GENOMIC DNA]</scope>
    <source>
        <strain evidence="1 2">DSM 43768</strain>
    </source>
</reference>
<accession>A0A7X0U2D0</accession>
<dbReference type="Proteomes" id="UP000565579">
    <property type="component" value="Unassembled WGS sequence"/>
</dbReference>
<name>A0A7X0U2D0_9ACTN</name>
<evidence type="ECO:0000313" key="1">
    <source>
        <dbReference type="EMBL" id="MBB6552508.1"/>
    </source>
</evidence>
<sequence>MFPHNGIKGEVALWWLERSNEAFACGLERLERRSRAGVGRLAAALKSRNDSRLDGHVHMLLLRLGGCVHVVLFRRGRIKVHECTRELARHVAAGTASGLKPEPEGCGRRAQAAALTTCRSSVSTSVLSW</sequence>
<dbReference type="EMBL" id="JACHMI010000001">
    <property type="protein sequence ID" value="MBB6552508.1"/>
    <property type="molecule type" value="Genomic_DNA"/>
</dbReference>
<protein>
    <submittedName>
        <fullName evidence="1">Uncharacterized protein</fullName>
    </submittedName>
</protein>
<organism evidence="1 2">
    <name type="scientific">Nonomuraea rubra</name>
    <dbReference type="NCBI Taxonomy" id="46180"/>
    <lineage>
        <taxon>Bacteria</taxon>
        <taxon>Bacillati</taxon>
        <taxon>Actinomycetota</taxon>
        <taxon>Actinomycetes</taxon>
        <taxon>Streptosporangiales</taxon>
        <taxon>Streptosporangiaceae</taxon>
        <taxon>Nonomuraea</taxon>
    </lineage>
</organism>
<comment type="caution">
    <text evidence="1">The sequence shown here is derived from an EMBL/GenBank/DDBJ whole genome shotgun (WGS) entry which is preliminary data.</text>
</comment>
<keyword evidence="2" id="KW-1185">Reference proteome</keyword>
<dbReference type="AlphaFoldDB" id="A0A7X0U2D0"/>
<gene>
    <name evidence="1" type="ORF">HD593_007303</name>
</gene>
<evidence type="ECO:0000313" key="2">
    <source>
        <dbReference type="Proteomes" id="UP000565579"/>
    </source>
</evidence>
<proteinExistence type="predicted"/>